<keyword evidence="2" id="KW-1003">Cell membrane</keyword>
<comment type="subcellular location">
    <subcellularLocation>
        <location evidence="1">Cell membrane</location>
        <topology evidence="1">Multi-pass membrane protein</topology>
    </subcellularLocation>
</comment>
<evidence type="ECO:0000256" key="4">
    <source>
        <dbReference type="ARBA" id="ARBA00022989"/>
    </source>
</evidence>
<keyword evidence="5 6" id="KW-0472">Membrane</keyword>
<proteinExistence type="predicted"/>
<organism evidence="7">
    <name type="scientific">Proteus mirabilis</name>
    <dbReference type="NCBI Taxonomy" id="584"/>
    <lineage>
        <taxon>Bacteria</taxon>
        <taxon>Pseudomonadati</taxon>
        <taxon>Pseudomonadota</taxon>
        <taxon>Gammaproteobacteria</taxon>
        <taxon>Enterobacterales</taxon>
        <taxon>Morganellaceae</taxon>
        <taxon>Proteus</taxon>
    </lineage>
</organism>
<name>A0A385JP28_PROMI</name>
<feature type="transmembrane region" description="Helical" evidence="6">
    <location>
        <begin position="378"/>
        <end position="401"/>
    </location>
</feature>
<feature type="transmembrane region" description="Helical" evidence="6">
    <location>
        <begin position="324"/>
        <end position="345"/>
    </location>
</feature>
<evidence type="ECO:0000256" key="1">
    <source>
        <dbReference type="ARBA" id="ARBA00004651"/>
    </source>
</evidence>
<protein>
    <submittedName>
        <fullName evidence="7">Wzx</fullName>
    </submittedName>
</protein>
<evidence type="ECO:0000256" key="2">
    <source>
        <dbReference type="ARBA" id="ARBA00022475"/>
    </source>
</evidence>
<dbReference type="InterPro" id="IPR050833">
    <property type="entry name" value="Poly_Biosynth_Transport"/>
</dbReference>
<feature type="transmembrane region" description="Helical" evidence="6">
    <location>
        <begin position="352"/>
        <end position="372"/>
    </location>
</feature>
<evidence type="ECO:0000313" key="7">
    <source>
        <dbReference type="EMBL" id="AXZ00113.1"/>
    </source>
</evidence>
<evidence type="ECO:0000256" key="3">
    <source>
        <dbReference type="ARBA" id="ARBA00022692"/>
    </source>
</evidence>
<dbReference type="Pfam" id="PF13440">
    <property type="entry name" value="Polysacc_synt_3"/>
    <property type="match status" value="1"/>
</dbReference>
<feature type="transmembrane region" description="Helical" evidence="6">
    <location>
        <begin position="12"/>
        <end position="30"/>
    </location>
</feature>
<dbReference type="GO" id="GO:0005886">
    <property type="term" value="C:plasma membrane"/>
    <property type="evidence" value="ECO:0007669"/>
    <property type="project" value="UniProtKB-SubCell"/>
</dbReference>
<feature type="transmembrane region" description="Helical" evidence="6">
    <location>
        <begin position="105"/>
        <end position="130"/>
    </location>
</feature>
<accession>A0A385JP28</accession>
<feature type="transmembrane region" description="Helical" evidence="6">
    <location>
        <begin position="142"/>
        <end position="161"/>
    </location>
</feature>
<evidence type="ECO:0000256" key="5">
    <source>
        <dbReference type="ARBA" id="ARBA00023136"/>
    </source>
</evidence>
<dbReference type="PANTHER" id="PTHR30250:SF11">
    <property type="entry name" value="O-ANTIGEN TRANSPORTER-RELATED"/>
    <property type="match status" value="1"/>
</dbReference>
<feature type="transmembrane region" description="Helical" evidence="6">
    <location>
        <begin position="286"/>
        <end position="312"/>
    </location>
</feature>
<keyword evidence="4 6" id="KW-1133">Transmembrane helix</keyword>
<keyword evidence="3 6" id="KW-0812">Transmembrane</keyword>
<dbReference type="RefSeq" id="WP_049203099.1">
    <property type="nucleotide sequence ID" value="NZ_CAXOHV010000014.1"/>
</dbReference>
<feature type="transmembrane region" description="Helical" evidence="6">
    <location>
        <begin position="78"/>
        <end position="99"/>
    </location>
</feature>
<reference evidence="7" key="1">
    <citation type="journal article" date="2017" name="PLoS ONE">
        <title>Genetic diversity of the O antigens of Proteus species and the development of a suspension array for molecular serotyping.</title>
        <authorList>
            <person name="Yu X."/>
            <person name="Torzewska A."/>
            <person name="Zhang X."/>
            <person name="Yin Z."/>
            <person name="Drzewiecka D."/>
            <person name="Cao H."/>
            <person name="Liu B."/>
            <person name="Knirel Y.A."/>
            <person name="Rozalski A."/>
            <person name="Wang L."/>
        </authorList>
    </citation>
    <scope>NUCLEOTIDE SEQUENCE</scope>
    <source>
        <strain evidence="7">PrK 51/57</strain>
    </source>
</reference>
<dbReference type="AlphaFoldDB" id="A0A385JP28"/>
<dbReference type="EMBL" id="KY710738">
    <property type="protein sequence ID" value="AXZ00113.1"/>
    <property type="molecule type" value="Genomic_DNA"/>
</dbReference>
<feature type="transmembrane region" description="Helical" evidence="6">
    <location>
        <begin position="36"/>
        <end position="57"/>
    </location>
</feature>
<dbReference type="PANTHER" id="PTHR30250">
    <property type="entry name" value="PST FAMILY PREDICTED COLANIC ACID TRANSPORTER"/>
    <property type="match status" value="1"/>
</dbReference>
<sequence>MSSFKRNFFKIFAGSASGQIIAIVLLPILTRQVNPGIFGLYSISTIMVMILSPIFCLKLDHSLLSSNRKDKKIILRCGIAYSHIFFIITLIFLFLYEQLFNFSNLFWVILTCLSISSFTISQIIISYHMSIGEFNLAIKHRLFRTIFCLISQILLCFIFIPSVELLLIGYILTNIFSFLIFNKLSFFSTFYIPKINILRKVFIKEKNFTYYQTISDLFSTMSQYVMNFSMMYFSTTAVIGTYSMTTRIMQAPITLITSSIKEAFYYKIKKYKDSKIIKKELLKITFILITPAIIGSIIIYPFIPALFSILFGEEWKESGIYAQILLPWFIFLFINQPFTATANIIGIQRKVLFFDIFTFISRIISVLIGWLYFNNVYFTLAIFSFTGVIINILSMLMIFYYTKRVDTK</sequence>
<evidence type="ECO:0000256" key="6">
    <source>
        <dbReference type="SAM" id="Phobius"/>
    </source>
</evidence>
<feature type="transmembrane region" description="Helical" evidence="6">
    <location>
        <begin position="224"/>
        <end position="242"/>
    </location>
</feature>